<name>A0ABR0E6C4_ZASCE</name>
<dbReference type="InterPro" id="IPR050071">
    <property type="entry name" value="Dehydroquinate_synthase"/>
</dbReference>
<sequence>MSDMKASVAPSADGFHVEGYEKIEYDFTFIDGVFDKKNNGLADCYRRWGRCLAIMDMNIFNLYGAEMQQYFEHHNIELDVHKTMIGEKAKSIETFLSIVDSMNKFGIYRKEPVLVIGGGLVTDVAGFACAAYRRNTNYIRIPTTVIGLIDASVSIKVAVNYGNYKNRLGAYHAPIQTFLDFGFLRTLPEAQIRNGFAELIKISSCADLKTFDALDKYCEEIISTAFGRTDNASPEVRKAADTLERDSIHEMLKLETPNLHEIGLDRVIAYGHTWSPLHELVPEVPLRHGHAISIDMAYSATLAHMRGNLPDADYKRLLNLFSRAGLSMDHHDFNEEILEKGTKAILRTRDGKLRAAIPSPLGKCVFLNDVTQEELNQALRKHKEVMKNYPRQGEGIEAFVDASDTGYTMNQVPVEANGISENLKKVKVLNDDTNTNGVNGHANGVNGHANGVETNGAKDAKYLASRPEGVDGTQGQPNGHVVKGNGHANGVH</sequence>
<evidence type="ECO:0000256" key="3">
    <source>
        <dbReference type="ARBA" id="ARBA00022741"/>
    </source>
</evidence>
<evidence type="ECO:0000256" key="2">
    <source>
        <dbReference type="ARBA" id="ARBA00022723"/>
    </source>
</evidence>
<gene>
    <name evidence="9" type="ORF">PRZ48_011323</name>
</gene>
<organism evidence="9 10">
    <name type="scientific">Zasmidium cellare</name>
    <name type="common">Wine cellar mold</name>
    <name type="synonym">Racodium cellare</name>
    <dbReference type="NCBI Taxonomy" id="395010"/>
    <lineage>
        <taxon>Eukaryota</taxon>
        <taxon>Fungi</taxon>
        <taxon>Dikarya</taxon>
        <taxon>Ascomycota</taxon>
        <taxon>Pezizomycotina</taxon>
        <taxon>Dothideomycetes</taxon>
        <taxon>Dothideomycetidae</taxon>
        <taxon>Mycosphaerellales</taxon>
        <taxon>Mycosphaerellaceae</taxon>
        <taxon>Zasmidium</taxon>
    </lineage>
</organism>
<evidence type="ECO:0008006" key="11">
    <source>
        <dbReference type="Google" id="ProtNLM"/>
    </source>
</evidence>
<protein>
    <recommendedName>
        <fullName evidence="11">3-dehydroquinate synthase</fullName>
    </recommendedName>
</protein>
<feature type="domain" description="3-dehydroquinate synthase N-terminal" evidence="7">
    <location>
        <begin position="86"/>
        <end position="193"/>
    </location>
</feature>
<evidence type="ECO:0000259" key="8">
    <source>
        <dbReference type="Pfam" id="PF24621"/>
    </source>
</evidence>
<dbReference type="Proteomes" id="UP001305779">
    <property type="component" value="Unassembled WGS sequence"/>
</dbReference>
<evidence type="ECO:0000256" key="6">
    <source>
        <dbReference type="SAM" id="MobiDB-lite"/>
    </source>
</evidence>
<evidence type="ECO:0000259" key="7">
    <source>
        <dbReference type="Pfam" id="PF01761"/>
    </source>
</evidence>
<evidence type="ECO:0000313" key="10">
    <source>
        <dbReference type="Proteomes" id="UP001305779"/>
    </source>
</evidence>
<dbReference type="Gene3D" id="1.20.1090.10">
    <property type="entry name" value="Dehydroquinate synthase-like - alpha domain"/>
    <property type="match status" value="1"/>
</dbReference>
<keyword evidence="3" id="KW-0547">Nucleotide-binding</keyword>
<evidence type="ECO:0000256" key="1">
    <source>
        <dbReference type="ARBA" id="ARBA00001911"/>
    </source>
</evidence>
<comment type="caution">
    <text evidence="9">The sequence shown here is derived from an EMBL/GenBank/DDBJ whole genome shotgun (WGS) entry which is preliminary data.</text>
</comment>
<keyword evidence="4" id="KW-0520">NAD</keyword>
<comment type="cofactor">
    <cofactor evidence="1">
        <name>NAD(+)</name>
        <dbReference type="ChEBI" id="CHEBI:57540"/>
    </cofactor>
</comment>
<dbReference type="PANTHER" id="PTHR43622">
    <property type="entry name" value="3-DEHYDROQUINATE SYNTHASE"/>
    <property type="match status" value="1"/>
</dbReference>
<dbReference type="InterPro" id="IPR030960">
    <property type="entry name" value="DHQS/DOIS_N"/>
</dbReference>
<evidence type="ECO:0000256" key="4">
    <source>
        <dbReference type="ARBA" id="ARBA00023027"/>
    </source>
</evidence>
<dbReference type="CDD" id="cd08199">
    <property type="entry name" value="EEVS"/>
    <property type="match status" value="1"/>
</dbReference>
<dbReference type="Pfam" id="PF01761">
    <property type="entry name" value="DHQ_synthase"/>
    <property type="match status" value="1"/>
</dbReference>
<dbReference type="InterPro" id="IPR035872">
    <property type="entry name" value="EEVS-like"/>
</dbReference>
<dbReference type="SUPFAM" id="SSF56796">
    <property type="entry name" value="Dehydroquinate synthase-like"/>
    <property type="match status" value="1"/>
</dbReference>
<feature type="region of interest" description="Disordered" evidence="6">
    <location>
        <begin position="467"/>
        <end position="492"/>
    </location>
</feature>
<proteinExistence type="predicted"/>
<dbReference type="InterPro" id="IPR056179">
    <property type="entry name" value="DHQS_C"/>
</dbReference>
<reference evidence="9 10" key="1">
    <citation type="journal article" date="2023" name="G3 (Bethesda)">
        <title>A chromosome-level genome assembly of Zasmidium syzygii isolated from banana leaves.</title>
        <authorList>
            <person name="van Westerhoven A.C."/>
            <person name="Mehrabi R."/>
            <person name="Talebi R."/>
            <person name="Steentjes M.B.F."/>
            <person name="Corcolon B."/>
            <person name="Chong P.A."/>
            <person name="Kema G.H.J."/>
            <person name="Seidl M.F."/>
        </authorList>
    </citation>
    <scope>NUCLEOTIDE SEQUENCE [LARGE SCALE GENOMIC DNA]</scope>
    <source>
        <strain evidence="9 10">P124</strain>
    </source>
</reference>
<feature type="domain" description="3-dehydroquinate synthase C-terminal" evidence="8">
    <location>
        <begin position="195"/>
        <end position="334"/>
    </location>
</feature>
<keyword evidence="10" id="KW-1185">Reference proteome</keyword>
<evidence type="ECO:0000313" key="9">
    <source>
        <dbReference type="EMBL" id="KAK4496874.1"/>
    </source>
</evidence>
<dbReference type="EMBL" id="JAXOVC010000009">
    <property type="protein sequence ID" value="KAK4496874.1"/>
    <property type="molecule type" value="Genomic_DNA"/>
</dbReference>
<dbReference type="Pfam" id="PF24621">
    <property type="entry name" value="DHQS_C"/>
    <property type="match status" value="1"/>
</dbReference>
<keyword evidence="5" id="KW-0456">Lyase</keyword>
<dbReference type="PANTHER" id="PTHR43622:SF3">
    <property type="entry name" value="2-EPI-5-EPI-VALIOLONE SYNTHASE"/>
    <property type="match status" value="1"/>
</dbReference>
<dbReference type="Gene3D" id="3.40.50.1970">
    <property type="match status" value="1"/>
</dbReference>
<keyword evidence="2" id="KW-0479">Metal-binding</keyword>
<accession>A0ABR0E6C4</accession>
<evidence type="ECO:0000256" key="5">
    <source>
        <dbReference type="ARBA" id="ARBA00023239"/>
    </source>
</evidence>